<dbReference type="AlphaFoldDB" id="A0A4V1KJA0"/>
<gene>
    <name evidence="1" type="ORF">EK403_09685</name>
</gene>
<organism evidence="1 2">
    <name type="scientific">Hansschlegelia zhihuaiae</name>
    <dbReference type="NCBI Taxonomy" id="405005"/>
    <lineage>
        <taxon>Bacteria</taxon>
        <taxon>Pseudomonadati</taxon>
        <taxon>Pseudomonadota</taxon>
        <taxon>Alphaproteobacteria</taxon>
        <taxon>Hyphomicrobiales</taxon>
        <taxon>Methylopilaceae</taxon>
        <taxon>Hansschlegelia</taxon>
    </lineage>
</organism>
<protein>
    <submittedName>
        <fullName evidence="1">Uncharacterized protein</fullName>
    </submittedName>
</protein>
<comment type="caution">
    <text evidence="1">The sequence shown here is derived from an EMBL/GenBank/DDBJ whole genome shotgun (WGS) entry which is preliminary data.</text>
</comment>
<dbReference type="Proteomes" id="UP000289708">
    <property type="component" value="Unassembled WGS sequence"/>
</dbReference>
<dbReference type="RefSeq" id="WP_128777293.1">
    <property type="nucleotide sequence ID" value="NZ_RYFI01000008.1"/>
</dbReference>
<proteinExistence type="predicted"/>
<accession>A0A4V1KJA0</accession>
<name>A0A4V1KJA0_9HYPH</name>
<reference evidence="1 2" key="1">
    <citation type="submission" date="2018-12" db="EMBL/GenBank/DDBJ databases">
        <title>bacterium Hansschlegelia zhihuaiae S113.</title>
        <authorList>
            <person name="He J."/>
        </authorList>
    </citation>
    <scope>NUCLEOTIDE SEQUENCE [LARGE SCALE GENOMIC DNA]</scope>
    <source>
        <strain evidence="1 2">S 113</strain>
    </source>
</reference>
<dbReference type="OrthoDB" id="9908581at2"/>
<keyword evidence="2" id="KW-1185">Reference proteome</keyword>
<evidence type="ECO:0000313" key="2">
    <source>
        <dbReference type="Proteomes" id="UP000289708"/>
    </source>
</evidence>
<sequence length="117" mass="12328">MSRHVLVGIATVALAALAVAIWRFNASTPGAPLAGQSRADFARSAVEGCLATQRAATRDRPAPEGTIERFCGCYAEALADRVTAADLDRLAGKPAAEIQSIMREKIRAADDSCVNSR</sequence>
<dbReference type="EMBL" id="RYFI01000008">
    <property type="protein sequence ID" value="RXF73462.1"/>
    <property type="molecule type" value="Genomic_DNA"/>
</dbReference>
<evidence type="ECO:0000313" key="1">
    <source>
        <dbReference type="EMBL" id="RXF73462.1"/>
    </source>
</evidence>